<reference evidence="2 3" key="3">
    <citation type="submission" date="2020-02" db="EMBL/GenBank/DDBJ databases">
        <title>Newly sequenced genome of strain CSTR1 showed variability in Candidatus Kuenenia stuttgartiensis genomes.</title>
        <authorList>
            <person name="Ding C."/>
            <person name="Adrian L."/>
        </authorList>
    </citation>
    <scope>NUCLEOTIDE SEQUENCE [LARGE SCALE GENOMIC DNA]</scope>
    <source>
        <strain evidence="2 3">CSTR1</strain>
    </source>
</reference>
<reference evidence="1" key="2">
    <citation type="submission" date="2006-01" db="EMBL/GenBank/DDBJ databases">
        <authorList>
            <person name="Genoscope"/>
        </authorList>
    </citation>
    <scope>NUCLEOTIDE SEQUENCE</scope>
</reference>
<dbReference type="Proteomes" id="UP000501926">
    <property type="component" value="Chromosome"/>
</dbReference>
<evidence type="ECO:0000313" key="1">
    <source>
        <dbReference type="EMBL" id="CAJ72288.1"/>
    </source>
</evidence>
<reference evidence="1" key="1">
    <citation type="journal article" date="2006" name="Nature">
        <title>Deciphering the evolution and metabolism of an anammox bacterium from a community genome.</title>
        <authorList>
            <person name="Strous M."/>
            <person name="Pelletier E."/>
            <person name="Mangenot S."/>
            <person name="Rattei T."/>
            <person name="Lehner A."/>
            <person name="Taylor M.W."/>
            <person name="Horn M."/>
            <person name="Daims H."/>
            <person name="Bartol-Mavel D."/>
            <person name="Wincker P."/>
            <person name="Barbe V."/>
            <person name="Fonknechten N."/>
            <person name="Vallenet D."/>
            <person name="Segurens B."/>
            <person name="Schenowitz-Truong C."/>
            <person name="Medigue C."/>
            <person name="Collingro A."/>
            <person name="Snel B."/>
            <person name="Dutilh B.E."/>
            <person name="OpDenCamp H.J.M."/>
            <person name="vanDerDrift C."/>
            <person name="Cirpus I."/>
            <person name="vanDePas-Schoonen K.T."/>
            <person name="Harhangi H.R."/>
            <person name="vanNiftrik L."/>
            <person name="Schmid M."/>
            <person name="Keltjens J."/>
            <person name="vanDeVossenberg J."/>
            <person name="Kartal B."/>
            <person name="Meier H."/>
            <person name="Frishman D."/>
            <person name="Huynen M.A."/>
            <person name="Mewes H."/>
            <person name="Weissenbach J."/>
            <person name="Jetten M.S.M."/>
            <person name="Wagner M."/>
            <person name="LePaslier D."/>
        </authorList>
    </citation>
    <scope>NUCLEOTIDE SEQUENCE</scope>
</reference>
<dbReference type="AlphaFoldDB" id="Q1PYX2"/>
<gene>
    <name evidence="2" type="ORF">KsCSTR_09690</name>
    <name evidence="1" type="ORF">kustd1543</name>
</gene>
<name>Q1PYX2_KUEST</name>
<dbReference type="EMBL" id="CT573072">
    <property type="protein sequence ID" value="CAJ72288.1"/>
    <property type="molecule type" value="Genomic_DNA"/>
</dbReference>
<evidence type="ECO:0000313" key="3">
    <source>
        <dbReference type="Proteomes" id="UP000501926"/>
    </source>
</evidence>
<sequence length="77" mass="8805">MRYKQTAPKGATLFFISPWIFQITKVLRIILLKTTPFSPFIKGNFSGRLLNLMTLGYKPEPAGSRVMFTLNSYNYPA</sequence>
<dbReference type="EMBL" id="CP049055">
    <property type="protein sequence ID" value="QII10348.1"/>
    <property type="molecule type" value="Genomic_DNA"/>
</dbReference>
<organism evidence="1">
    <name type="scientific">Kuenenia stuttgartiensis</name>
    <dbReference type="NCBI Taxonomy" id="174633"/>
    <lineage>
        <taxon>Bacteria</taxon>
        <taxon>Pseudomonadati</taxon>
        <taxon>Planctomycetota</taxon>
        <taxon>Candidatus Brocadiia</taxon>
        <taxon>Candidatus Brocadiales</taxon>
        <taxon>Candidatus Brocadiaceae</taxon>
        <taxon>Candidatus Kuenenia</taxon>
    </lineage>
</organism>
<proteinExistence type="predicted"/>
<evidence type="ECO:0000313" key="2">
    <source>
        <dbReference type="EMBL" id="QII10348.1"/>
    </source>
</evidence>
<accession>Q1PYX2</accession>
<protein>
    <submittedName>
        <fullName evidence="1">Uncharacterized protein</fullName>
    </submittedName>
</protein>